<protein>
    <submittedName>
        <fullName evidence="1">Uncharacterized protein</fullName>
    </submittedName>
</protein>
<proteinExistence type="predicted"/>
<dbReference type="OMA" id="QMNALAF"/>
<evidence type="ECO:0000313" key="2">
    <source>
        <dbReference type="Proteomes" id="UP000032141"/>
    </source>
</evidence>
<keyword evidence="2" id="KW-1185">Reference proteome</keyword>
<accession>A0A0D3AQ28</accession>
<dbReference type="eggNOG" id="KOG0014">
    <property type="taxonomic scope" value="Eukaryota"/>
</dbReference>
<dbReference type="EnsemblPlants" id="Bo2g075680.1">
    <property type="protein sequence ID" value="Bo2g075680.1"/>
    <property type="gene ID" value="Bo2g075680"/>
</dbReference>
<sequence>MDTLIEKYLRKAPVTLRSQYNGDDVATGGGEENGSMCWEKAVESVPEEDMEEICELGGDPTVQMNALAFPSLMAPVDLKIMDENLTIRNDQDEAGNGGYVEFAVILFMSQNRRQ</sequence>
<reference evidence="1 2" key="1">
    <citation type="journal article" date="2014" name="Genome Biol.">
        <title>Transcriptome and methylome profiling reveals relics of genome dominance in the mesopolyploid Brassica oleracea.</title>
        <authorList>
            <person name="Parkin I.A."/>
            <person name="Koh C."/>
            <person name="Tang H."/>
            <person name="Robinson S.J."/>
            <person name="Kagale S."/>
            <person name="Clarke W.E."/>
            <person name="Town C.D."/>
            <person name="Nixon J."/>
            <person name="Krishnakumar V."/>
            <person name="Bidwell S.L."/>
            <person name="Denoeud F."/>
            <person name="Belcram H."/>
            <person name="Links M.G."/>
            <person name="Just J."/>
            <person name="Clarke C."/>
            <person name="Bender T."/>
            <person name="Huebert T."/>
            <person name="Mason A.S."/>
            <person name="Pires J.C."/>
            <person name="Barker G."/>
            <person name="Moore J."/>
            <person name="Walley P.G."/>
            <person name="Manoli S."/>
            <person name="Batley J."/>
            <person name="Edwards D."/>
            <person name="Nelson M.N."/>
            <person name="Wang X."/>
            <person name="Paterson A.H."/>
            <person name="King G."/>
            <person name="Bancroft I."/>
            <person name="Chalhoub B."/>
            <person name="Sharpe A.G."/>
        </authorList>
    </citation>
    <scope>NUCLEOTIDE SEQUENCE</scope>
    <source>
        <strain evidence="1 2">cv. TO1000</strain>
    </source>
</reference>
<name>A0A0D3AQ28_BRAOL</name>
<dbReference type="HOGENOM" id="CLU_169218_0_0_1"/>
<dbReference type="Gramene" id="Bo2g075680.1">
    <property type="protein sequence ID" value="Bo2g075680.1"/>
    <property type="gene ID" value="Bo2g075680"/>
</dbReference>
<evidence type="ECO:0000313" key="1">
    <source>
        <dbReference type="EnsemblPlants" id="Bo2g075680.1"/>
    </source>
</evidence>
<reference evidence="1" key="2">
    <citation type="submission" date="2015-03" db="UniProtKB">
        <authorList>
            <consortium name="EnsemblPlants"/>
        </authorList>
    </citation>
    <scope>IDENTIFICATION</scope>
</reference>
<organism evidence="1 2">
    <name type="scientific">Brassica oleracea var. oleracea</name>
    <dbReference type="NCBI Taxonomy" id="109376"/>
    <lineage>
        <taxon>Eukaryota</taxon>
        <taxon>Viridiplantae</taxon>
        <taxon>Streptophyta</taxon>
        <taxon>Embryophyta</taxon>
        <taxon>Tracheophyta</taxon>
        <taxon>Spermatophyta</taxon>
        <taxon>Magnoliopsida</taxon>
        <taxon>eudicotyledons</taxon>
        <taxon>Gunneridae</taxon>
        <taxon>Pentapetalae</taxon>
        <taxon>rosids</taxon>
        <taxon>malvids</taxon>
        <taxon>Brassicales</taxon>
        <taxon>Brassicaceae</taxon>
        <taxon>Brassiceae</taxon>
        <taxon>Brassica</taxon>
    </lineage>
</organism>
<dbReference type="AlphaFoldDB" id="A0A0D3AQ28"/>
<dbReference type="Proteomes" id="UP000032141">
    <property type="component" value="Chromosome C2"/>
</dbReference>